<accession>A0A0E9UQE2</accession>
<feature type="compositionally biased region" description="Polar residues" evidence="1">
    <location>
        <begin position="24"/>
        <end position="37"/>
    </location>
</feature>
<sequence>MSEAVREVVSTNVLPGHLKPTPPTILTQPHSSLFSSRENQKKNL</sequence>
<proteinExistence type="predicted"/>
<reference evidence="2" key="2">
    <citation type="journal article" date="2015" name="Fish Shellfish Immunol.">
        <title>Early steps in the European eel (Anguilla anguilla)-Vibrio vulnificus interaction in the gills: Role of the RtxA13 toxin.</title>
        <authorList>
            <person name="Callol A."/>
            <person name="Pajuelo D."/>
            <person name="Ebbesson L."/>
            <person name="Teles M."/>
            <person name="MacKenzie S."/>
            <person name="Amaro C."/>
        </authorList>
    </citation>
    <scope>NUCLEOTIDE SEQUENCE</scope>
</reference>
<dbReference type="EMBL" id="GBXM01041394">
    <property type="protein sequence ID" value="JAH67183.1"/>
    <property type="molecule type" value="Transcribed_RNA"/>
</dbReference>
<protein>
    <submittedName>
        <fullName evidence="2">Uncharacterized protein</fullName>
    </submittedName>
</protein>
<feature type="region of interest" description="Disordered" evidence="1">
    <location>
        <begin position="1"/>
        <end position="44"/>
    </location>
</feature>
<dbReference type="AlphaFoldDB" id="A0A0E9UQE2"/>
<name>A0A0E9UQE2_ANGAN</name>
<organism evidence="2">
    <name type="scientific">Anguilla anguilla</name>
    <name type="common">European freshwater eel</name>
    <name type="synonym">Muraena anguilla</name>
    <dbReference type="NCBI Taxonomy" id="7936"/>
    <lineage>
        <taxon>Eukaryota</taxon>
        <taxon>Metazoa</taxon>
        <taxon>Chordata</taxon>
        <taxon>Craniata</taxon>
        <taxon>Vertebrata</taxon>
        <taxon>Euteleostomi</taxon>
        <taxon>Actinopterygii</taxon>
        <taxon>Neopterygii</taxon>
        <taxon>Teleostei</taxon>
        <taxon>Anguilliformes</taxon>
        <taxon>Anguillidae</taxon>
        <taxon>Anguilla</taxon>
    </lineage>
</organism>
<evidence type="ECO:0000313" key="2">
    <source>
        <dbReference type="EMBL" id="JAH67183.1"/>
    </source>
</evidence>
<evidence type="ECO:0000256" key="1">
    <source>
        <dbReference type="SAM" id="MobiDB-lite"/>
    </source>
</evidence>
<reference evidence="2" key="1">
    <citation type="submission" date="2014-11" db="EMBL/GenBank/DDBJ databases">
        <authorList>
            <person name="Amaro Gonzalez C."/>
        </authorList>
    </citation>
    <scope>NUCLEOTIDE SEQUENCE</scope>
</reference>